<dbReference type="GO" id="GO:0016020">
    <property type="term" value="C:membrane"/>
    <property type="evidence" value="ECO:0007669"/>
    <property type="project" value="UniProtKB-SubCell"/>
</dbReference>
<evidence type="ECO:0000313" key="15">
    <source>
        <dbReference type="Proteomes" id="UP000194003"/>
    </source>
</evidence>
<accession>A0A1Y2JZ31</accession>
<dbReference type="PANTHER" id="PTHR43269">
    <property type="entry name" value="SODIUM/PROTON ANTIPORTER 1-RELATED"/>
    <property type="match status" value="1"/>
</dbReference>
<evidence type="ECO:0000256" key="3">
    <source>
        <dbReference type="ARBA" id="ARBA00022449"/>
    </source>
</evidence>
<dbReference type="AlphaFoldDB" id="A0A1Y2JZ31"/>
<dbReference type="PANTHER" id="PTHR43269:SF2">
    <property type="entry name" value="SODIUM_PROTON ANTIPORTER 1-RELATED"/>
    <property type="match status" value="1"/>
</dbReference>
<feature type="transmembrane region" description="Helical" evidence="11">
    <location>
        <begin position="381"/>
        <end position="399"/>
    </location>
</feature>
<dbReference type="Pfam" id="PF03600">
    <property type="entry name" value="CitMHS"/>
    <property type="match status" value="1"/>
</dbReference>
<feature type="transmembrane region" description="Helical" evidence="11">
    <location>
        <begin position="156"/>
        <end position="178"/>
    </location>
</feature>
<feature type="chain" id="PRO_5012305271" evidence="12">
    <location>
        <begin position="26"/>
        <end position="480"/>
    </location>
</feature>
<comment type="caution">
    <text evidence="14">The sequence shown here is derived from an EMBL/GenBank/DDBJ whole genome shotgun (WGS) entry which is preliminary data.</text>
</comment>
<organism evidence="14 15">
    <name type="scientific">Magnetofaba australis IT-1</name>
    <dbReference type="NCBI Taxonomy" id="1434232"/>
    <lineage>
        <taxon>Bacteria</taxon>
        <taxon>Pseudomonadati</taxon>
        <taxon>Pseudomonadota</taxon>
        <taxon>Magnetococcia</taxon>
        <taxon>Magnetococcales</taxon>
        <taxon>Magnetococcaceae</taxon>
        <taxon>Magnetofaba</taxon>
    </lineage>
</organism>
<feature type="transmembrane region" description="Helical" evidence="11">
    <location>
        <begin position="406"/>
        <end position="429"/>
    </location>
</feature>
<evidence type="ECO:0000256" key="10">
    <source>
        <dbReference type="ARBA" id="ARBA00025753"/>
    </source>
</evidence>
<evidence type="ECO:0000256" key="9">
    <source>
        <dbReference type="ARBA" id="ARBA00023201"/>
    </source>
</evidence>
<evidence type="ECO:0000256" key="2">
    <source>
        <dbReference type="ARBA" id="ARBA00022448"/>
    </source>
</evidence>
<feature type="transmembrane region" description="Helical" evidence="11">
    <location>
        <begin position="185"/>
        <end position="204"/>
    </location>
</feature>
<keyword evidence="7" id="KW-0406">Ion transport</keyword>
<dbReference type="Proteomes" id="UP000194003">
    <property type="component" value="Unassembled WGS sequence"/>
</dbReference>
<dbReference type="EMBL" id="LVJN01000021">
    <property type="protein sequence ID" value="OSM00136.1"/>
    <property type="molecule type" value="Genomic_DNA"/>
</dbReference>
<feature type="transmembrane region" description="Helical" evidence="11">
    <location>
        <begin position="41"/>
        <end position="60"/>
    </location>
</feature>
<keyword evidence="5 11" id="KW-1133">Transmembrane helix</keyword>
<reference evidence="14 15" key="1">
    <citation type="journal article" date="2016" name="BMC Genomics">
        <title>Combined genomic and structural analyses of a cultured magnetotactic bacterium reveals its niche adaptation to a dynamic environment.</title>
        <authorList>
            <person name="Araujo A.C."/>
            <person name="Morillo V."/>
            <person name="Cypriano J."/>
            <person name="Teixeira L.C."/>
            <person name="Leao P."/>
            <person name="Lyra S."/>
            <person name="Almeida L.G."/>
            <person name="Bazylinski D.A."/>
            <person name="Vasconcellos A.T."/>
            <person name="Abreu F."/>
            <person name="Lins U."/>
        </authorList>
    </citation>
    <scope>NUCLEOTIDE SEQUENCE [LARGE SCALE GENOMIC DNA]</scope>
    <source>
        <strain evidence="14 15">IT-1</strain>
    </source>
</reference>
<feature type="signal peptide" evidence="12">
    <location>
        <begin position="1"/>
        <end position="25"/>
    </location>
</feature>
<sequence>MVAKSILLAILAAVALLAGSDAAWANAAAAEAGAVVNLRDTWVGPTALLLFALSYALVMAEEYTHLRKSKPVILAAGLIWAGIAWVYGAHGDHSSSEQAVRHNILEFAELFLFLLVAMTYINAMDERNVFQWLRAWLVRSGLSFRQLFWMTGLLSFFISPIADNLTTALLMCAVVLAVGRSNPTFVGVACINIVIAANAGGAFSPFGDITTLMVWQKGIVHFGTFFHLFIPSLINWLLPAIIMSFSAPNEKPPPCNDEVLIKRGGVVIIMLFLLTIITAVSFHNFLHLPPMLGMTTGLAFLKFFAYYLKKTAHRKMGDPHAEAGDVAFDIFKKVEKAEWDTLLFFFGVILCVGGLGTIGYLETVSSVMYLDWGPTSANVTVGVLSAIVDNIPVMFAVLTMHPEMDLWQWLLVTLTAGVGGSLLSIGSAAGVALMGQARGMYTFFGHLKWTPVIALGYVVSIVAHRLINSDLIGQATHYVN</sequence>
<proteinExistence type="inferred from homology"/>
<evidence type="ECO:0000256" key="12">
    <source>
        <dbReference type="SAM" id="SignalP"/>
    </source>
</evidence>
<feature type="transmembrane region" description="Helical" evidence="11">
    <location>
        <begin position="266"/>
        <end position="285"/>
    </location>
</feature>
<keyword evidence="12" id="KW-0732">Signal</keyword>
<keyword evidence="15" id="KW-1185">Reference proteome</keyword>
<dbReference type="GO" id="GO:0015297">
    <property type="term" value="F:antiporter activity"/>
    <property type="evidence" value="ECO:0007669"/>
    <property type="project" value="UniProtKB-KW"/>
</dbReference>
<dbReference type="InterPro" id="IPR004680">
    <property type="entry name" value="Cit_transptr-like_dom"/>
</dbReference>
<dbReference type="RefSeq" id="WP_085446538.1">
    <property type="nucleotide sequence ID" value="NZ_LVJN01000021.1"/>
</dbReference>
<feature type="domain" description="Citrate transporter-like" evidence="13">
    <location>
        <begin position="56"/>
        <end position="417"/>
    </location>
</feature>
<keyword evidence="9" id="KW-0739">Sodium transport</keyword>
<dbReference type="NCBIfam" id="NF038006">
    <property type="entry name" value="NhaD_1"/>
    <property type="match status" value="1"/>
</dbReference>
<keyword evidence="4 11" id="KW-0812">Transmembrane</keyword>
<feature type="transmembrane region" description="Helical" evidence="11">
    <location>
        <begin position="102"/>
        <end position="121"/>
    </location>
</feature>
<evidence type="ECO:0000256" key="11">
    <source>
        <dbReference type="SAM" id="Phobius"/>
    </source>
</evidence>
<evidence type="ECO:0000259" key="13">
    <source>
        <dbReference type="Pfam" id="PF03600"/>
    </source>
</evidence>
<dbReference type="GO" id="GO:0006814">
    <property type="term" value="P:sodium ion transport"/>
    <property type="evidence" value="ECO:0007669"/>
    <property type="project" value="UniProtKB-KW"/>
</dbReference>
<feature type="transmembrane region" description="Helical" evidence="11">
    <location>
        <begin position="291"/>
        <end position="308"/>
    </location>
</feature>
<evidence type="ECO:0000256" key="8">
    <source>
        <dbReference type="ARBA" id="ARBA00023136"/>
    </source>
</evidence>
<feature type="transmembrane region" description="Helical" evidence="11">
    <location>
        <begin position="449"/>
        <end position="467"/>
    </location>
</feature>
<evidence type="ECO:0000256" key="4">
    <source>
        <dbReference type="ARBA" id="ARBA00022692"/>
    </source>
</evidence>
<dbReference type="OrthoDB" id="9772058at2"/>
<evidence type="ECO:0000256" key="1">
    <source>
        <dbReference type="ARBA" id="ARBA00004141"/>
    </source>
</evidence>
<comment type="similarity">
    <text evidence="10">Belongs to the NhaD Na(+)/H(+) (TC 2.A.62) antiporter family.</text>
</comment>
<dbReference type="InterPro" id="IPR045016">
    <property type="entry name" value="NhaD-like"/>
</dbReference>
<evidence type="ECO:0000256" key="6">
    <source>
        <dbReference type="ARBA" id="ARBA00023053"/>
    </source>
</evidence>
<dbReference type="STRING" id="1434232.MAIT1_00570"/>
<feature type="transmembrane region" description="Helical" evidence="11">
    <location>
        <begin position="133"/>
        <end position="150"/>
    </location>
</feature>
<keyword evidence="3" id="KW-0050">Antiport</keyword>
<name>A0A1Y2JZ31_9PROT</name>
<gene>
    <name evidence="14" type="ORF">MAIT1_00570</name>
</gene>
<evidence type="ECO:0000256" key="7">
    <source>
        <dbReference type="ARBA" id="ARBA00023065"/>
    </source>
</evidence>
<keyword evidence="8 11" id="KW-0472">Membrane</keyword>
<feature type="transmembrane region" description="Helical" evidence="11">
    <location>
        <begin position="72"/>
        <end position="90"/>
    </location>
</feature>
<keyword evidence="6" id="KW-0915">Sodium</keyword>
<comment type="subcellular location">
    <subcellularLocation>
        <location evidence="1">Membrane</location>
        <topology evidence="1">Multi-pass membrane protein</topology>
    </subcellularLocation>
</comment>
<evidence type="ECO:0000313" key="14">
    <source>
        <dbReference type="EMBL" id="OSM00136.1"/>
    </source>
</evidence>
<protein>
    <submittedName>
        <fullName evidence="14">Putative citrate transporter</fullName>
    </submittedName>
</protein>
<feature type="transmembrane region" description="Helical" evidence="11">
    <location>
        <begin position="342"/>
        <end position="361"/>
    </location>
</feature>
<feature type="transmembrane region" description="Helical" evidence="11">
    <location>
        <begin position="224"/>
        <end position="245"/>
    </location>
</feature>
<keyword evidence="2" id="KW-0813">Transport</keyword>
<evidence type="ECO:0000256" key="5">
    <source>
        <dbReference type="ARBA" id="ARBA00022989"/>
    </source>
</evidence>